<name>A0A6J4L5R2_9BACT</name>
<sequence length="126" mass="13449">MAYGLIQFTEAGRRVAALVRTEHGQPTGADGVMDRLAAFIEETSPTLIRQGSPGALYMAELFTAREVQAGRDIRVVGGQGELGIGPDEVAGLQGPGYLYDFIVGPEGDRTPPMVHVTPVHESPRMT</sequence>
<evidence type="ECO:0000313" key="1">
    <source>
        <dbReference type="EMBL" id="CAA9322884.1"/>
    </source>
</evidence>
<dbReference type="EMBL" id="CADCTV010000371">
    <property type="protein sequence ID" value="CAA9322884.1"/>
    <property type="molecule type" value="Genomic_DNA"/>
</dbReference>
<dbReference type="AlphaFoldDB" id="A0A6J4L5R2"/>
<accession>A0A6J4L5R2</accession>
<reference evidence="1" key="1">
    <citation type="submission" date="2020-02" db="EMBL/GenBank/DDBJ databases">
        <authorList>
            <person name="Meier V. D."/>
        </authorList>
    </citation>
    <scope>NUCLEOTIDE SEQUENCE</scope>
    <source>
        <strain evidence="1">AVDCRST_MAG89</strain>
    </source>
</reference>
<gene>
    <name evidence="1" type="ORF">AVDCRST_MAG89-1734</name>
</gene>
<proteinExistence type="predicted"/>
<protein>
    <submittedName>
        <fullName evidence="1">Uncharacterized protein</fullName>
    </submittedName>
</protein>
<organism evidence="1">
    <name type="scientific">uncultured Gemmatimonadota bacterium</name>
    <dbReference type="NCBI Taxonomy" id="203437"/>
    <lineage>
        <taxon>Bacteria</taxon>
        <taxon>Pseudomonadati</taxon>
        <taxon>Gemmatimonadota</taxon>
        <taxon>environmental samples</taxon>
    </lineage>
</organism>